<dbReference type="SUPFAM" id="SSF47757">
    <property type="entry name" value="Chemotaxis receptor methyltransferase CheR, N-terminal domain"/>
    <property type="match status" value="1"/>
</dbReference>
<proteinExistence type="predicted"/>
<evidence type="ECO:0000259" key="6">
    <source>
        <dbReference type="PROSITE" id="PS50123"/>
    </source>
</evidence>
<comment type="caution">
    <text evidence="7">The sequence shown here is derived from an EMBL/GenBank/DDBJ whole genome shotgun (WGS) entry which is preliminary data.</text>
</comment>
<dbReference type="InterPro" id="IPR050903">
    <property type="entry name" value="Bact_Chemotaxis_MeTrfase"/>
</dbReference>
<keyword evidence="4 7" id="KW-0808">Transferase</keyword>
<evidence type="ECO:0000256" key="1">
    <source>
        <dbReference type="ARBA" id="ARBA00001541"/>
    </source>
</evidence>
<evidence type="ECO:0000256" key="4">
    <source>
        <dbReference type="ARBA" id="ARBA00022679"/>
    </source>
</evidence>
<protein>
    <recommendedName>
        <fullName evidence="2">protein-glutamate O-methyltransferase</fullName>
        <ecNumber evidence="2">2.1.1.80</ecNumber>
    </recommendedName>
</protein>
<evidence type="ECO:0000313" key="7">
    <source>
        <dbReference type="EMBL" id="GBF32101.1"/>
    </source>
</evidence>
<keyword evidence="3 7" id="KW-0489">Methyltransferase</keyword>
<gene>
    <name evidence="7" type="ORF">DCCM_0292</name>
</gene>
<dbReference type="InterPro" id="IPR029063">
    <property type="entry name" value="SAM-dependent_MTases_sf"/>
</dbReference>
<sequence>MGITLSHNEFLLMQKYINELCGFFISEDKSYLIESRLSKILLESGARSFLDLYAMLAGNKNTPLADRVVDAITTHETQWFRDKTIWRIFKDILLPEYTSEILGGGRTTVKIWSAACSTGQEPYSIAMCIDAHLKKNGLSAIKDSFRILATDVSPSVLRLAETGRYDGIAMVRGLDDGQKKDYFRENAGSWNINPDLKGLIEFRRFNLTESFLPLGRFDVIFCRYVTIYFNEQLKKKVLANMASLLNDRGVLFLGNSEIFPGCEERFIPERYGEGVYYRLKGV</sequence>
<dbReference type="OrthoDB" id="9816309at2"/>
<comment type="catalytic activity">
    <reaction evidence="1">
        <text>L-glutamyl-[protein] + S-adenosyl-L-methionine = [protein]-L-glutamate 5-O-methyl ester + S-adenosyl-L-homocysteine</text>
        <dbReference type="Rhea" id="RHEA:24452"/>
        <dbReference type="Rhea" id="RHEA-COMP:10208"/>
        <dbReference type="Rhea" id="RHEA-COMP:10311"/>
        <dbReference type="ChEBI" id="CHEBI:29973"/>
        <dbReference type="ChEBI" id="CHEBI:57856"/>
        <dbReference type="ChEBI" id="CHEBI:59789"/>
        <dbReference type="ChEBI" id="CHEBI:82795"/>
        <dbReference type="EC" id="2.1.1.80"/>
    </reaction>
</comment>
<feature type="domain" description="CheR-type methyltransferase" evidence="6">
    <location>
        <begin position="1"/>
        <end position="281"/>
    </location>
</feature>
<name>A0A2L2XE44_9FIRM</name>
<dbReference type="Gene3D" id="3.40.50.150">
    <property type="entry name" value="Vaccinia Virus protein VP39"/>
    <property type="match status" value="1"/>
</dbReference>
<dbReference type="AlphaFoldDB" id="A0A2L2XE44"/>
<dbReference type="PRINTS" id="PR00996">
    <property type="entry name" value="CHERMTFRASE"/>
</dbReference>
<keyword evidence="5" id="KW-0949">S-adenosyl-L-methionine</keyword>
<evidence type="ECO:0000313" key="8">
    <source>
        <dbReference type="Proteomes" id="UP000239549"/>
    </source>
</evidence>
<evidence type="ECO:0000256" key="3">
    <source>
        <dbReference type="ARBA" id="ARBA00022603"/>
    </source>
</evidence>
<dbReference type="PROSITE" id="PS50123">
    <property type="entry name" value="CHER"/>
    <property type="match status" value="1"/>
</dbReference>
<dbReference type="Proteomes" id="UP000239549">
    <property type="component" value="Unassembled WGS sequence"/>
</dbReference>
<dbReference type="EC" id="2.1.1.80" evidence="2"/>
<dbReference type="EMBL" id="BFAV01000018">
    <property type="protein sequence ID" value="GBF32101.1"/>
    <property type="molecule type" value="Genomic_DNA"/>
</dbReference>
<evidence type="ECO:0000256" key="2">
    <source>
        <dbReference type="ARBA" id="ARBA00012534"/>
    </source>
</evidence>
<dbReference type="SUPFAM" id="SSF53335">
    <property type="entry name" value="S-adenosyl-L-methionine-dependent methyltransferases"/>
    <property type="match status" value="1"/>
</dbReference>
<dbReference type="InterPro" id="IPR036804">
    <property type="entry name" value="CheR_N_sf"/>
</dbReference>
<dbReference type="PANTHER" id="PTHR24422">
    <property type="entry name" value="CHEMOTAXIS PROTEIN METHYLTRANSFERASE"/>
    <property type="match status" value="1"/>
</dbReference>
<dbReference type="Pfam" id="PF03705">
    <property type="entry name" value="CheR_N"/>
    <property type="match status" value="1"/>
</dbReference>
<reference evidence="8" key="1">
    <citation type="submission" date="2018-02" db="EMBL/GenBank/DDBJ databases">
        <title>Genome sequence of Desulfocucumis palustris strain NAW-5.</title>
        <authorList>
            <person name="Watanabe M."/>
            <person name="Kojima H."/>
            <person name="Fukui M."/>
        </authorList>
    </citation>
    <scope>NUCLEOTIDE SEQUENCE [LARGE SCALE GENOMIC DNA]</scope>
    <source>
        <strain evidence="8">NAW-5</strain>
    </source>
</reference>
<dbReference type="GO" id="GO:0032259">
    <property type="term" value="P:methylation"/>
    <property type="evidence" value="ECO:0007669"/>
    <property type="project" value="UniProtKB-KW"/>
</dbReference>
<organism evidence="7 8">
    <name type="scientific">Desulfocucumis palustris</name>
    <dbReference type="NCBI Taxonomy" id="1898651"/>
    <lineage>
        <taxon>Bacteria</taxon>
        <taxon>Bacillati</taxon>
        <taxon>Bacillota</taxon>
        <taxon>Clostridia</taxon>
        <taxon>Eubacteriales</taxon>
        <taxon>Desulfocucumaceae</taxon>
        <taxon>Desulfocucumis</taxon>
    </lineage>
</organism>
<dbReference type="Pfam" id="PF01739">
    <property type="entry name" value="CheR"/>
    <property type="match status" value="1"/>
</dbReference>
<dbReference type="GO" id="GO:0008983">
    <property type="term" value="F:protein-glutamate O-methyltransferase activity"/>
    <property type="evidence" value="ECO:0007669"/>
    <property type="project" value="UniProtKB-EC"/>
</dbReference>
<dbReference type="PANTHER" id="PTHR24422:SF21">
    <property type="entry name" value="CHEMOTAXIS PROTEIN METHYLTRANSFERASE 1"/>
    <property type="match status" value="1"/>
</dbReference>
<accession>A0A2L2XE44</accession>
<dbReference type="SMART" id="SM00138">
    <property type="entry name" value="MeTrc"/>
    <property type="match status" value="1"/>
</dbReference>
<evidence type="ECO:0000256" key="5">
    <source>
        <dbReference type="ARBA" id="ARBA00022691"/>
    </source>
</evidence>
<dbReference type="InterPro" id="IPR022641">
    <property type="entry name" value="CheR_N"/>
</dbReference>
<dbReference type="RefSeq" id="WP_104370673.1">
    <property type="nucleotide sequence ID" value="NZ_BFAV01000018.1"/>
</dbReference>
<keyword evidence="8" id="KW-1185">Reference proteome</keyword>
<dbReference type="InterPro" id="IPR022642">
    <property type="entry name" value="CheR_C"/>
</dbReference>
<dbReference type="Gene3D" id="1.10.155.10">
    <property type="entry name" value="Chemotaxis receptor methyltransferase CheR, N-terminal domain"/>
    <property type="match status" value="1"/>
</dbReference>
<dbReference type="InterPro" id="IPR000780">
    <property type="entry name" value="CheR_MeTrfase"/>
</dbReference>